<evidence type="ECO:0000256" key="10">
    <source>
        <dbReference type="SAM" id="MobiDB-lite"/>
    </source>
</evidence>
<evidence type="ECO:0000313" key="13">
    <source>
        <dbReference type="Proteomes" id="UP001530400"/>
    </source>
</evidence>
<evidence type="ECO:0000256" key="7">
    <source>
        <dbReference type="ARBA" id="ARBA00023324"/>
    </source>
</evidence>
<reference evidence="12 13" key="1">
    <citation type="submission" date="2024-10" db="EMBL/GenBank/DDBJ databases">
        <title>Updated reference genomes for cyclostephanoid diatoms.</title>
        <authorList>
            <person name="Roberts W.R."/>
            <person name="Alverson A.J."/>
        </authorList>
    </citation>
    <scope>NUCLEOTIDE SEQUENCE [LARGE SCALE GENOMIC DNA]</scope>
    <source>
        <strain evidence="12 13">AJA010-31</strain>
    </source>
</reference>
<dbReference type="PROSITE" id="PS50873">
    <property type="entry name" value="PEROXIDASE_4"/>
    <property type="match status" value="2"/>
</dbReference>
<protein>
    <recommendedName>
        <fullName evidence="9">Catalase-peroxidase</fullName>
        <ecNumber evidence="9">1.11.1.21</ecNumber>
    </recommendedName>
</protein>
<proteinExistence type="inferred from homology"/>
<keyword evidence="4 9" id="KW-0479">Metal-binding</keyword>
<dbReference type="GO" id="GO:0046872">
    <property type="term" value="F:metal ion binding"/>
    <property type="evidence" value="ECO:0007669"/>
    <property type="project" value="UniProtKB-KW"/>
</dbReference>
<evidence type="ECO:0000256" key="5">
    <source>
        <dbReference type="ARBA" id="ARBA00023002"/>
    </source>
</evidence>
<evidence type="ECO:0000259" key="11">
    <source>
        <dbReference type="PROSITE" id="PS50873"/>
    </source>
</evidence>
<evidence type="ECO:0000256" key="9">
    <source>
        <dbReference type="RuleBase" id="RU003451"/>
    </source>
</evidence>
<evidence type="ECO:0000256" key="2">
    <source>
        <dbReference type="ARBA" id="ARBA00022559"/>
    </source>
</evidence>
<comment type="caution">
    <text evidence="12">The sequence shown here is derived from an EMBL/GenBank/DDBJ whole genome shotgun (WGS) entry which is preliminary data.</text>
</comment>
<dbReference type="AlphaFoldDB" id="A0ABD3NWZ0"/>
<keyword evidence="6 9" id="KW-0408">Iron</keyword>
<sequence>MSKCPFHNGQAATQAPPPKPKTNRDWWPNSLDLRILHQDPLSGRPAHVPHPSTKTSAGAFACYADKFNKLDLYALRKDTAKALVTSNPAWPADYGHYGPLMVRLAWHSAGTYRVFDGRGGANSGNIRLPPLNSWPDNASLDKARLIILWPIKQKYGESISWGDLIILAGNVAIEMMMSQEEPLWFGGGRIDAFAAEEDVFWGHETEWLKDDHRGGGDSLKKPLGATQMGLIYVNPEGPGGHPDILASAKDIRTTFSRMGMTDLETVALIAGGHTFGKAHGADDPSKHVGAEPEGAPVHEMGLGWENRYKSGKGADTITSGLEGAWTAKPTEWDNGYFKNLFGYEWVQTKSPGGATQWVPSEESIRAAGGVDAVKNVPDAHTDVKHLPIMFTTDLAMRYDPIYGPISQNFHTNPDEFKEQFKRAWYKLCHRDMGPKSRHLGPWVPKVDLIWMDPIPEESNEPINENDVQELKNEIMSLLQSSLSISDLVKTAWAAASTYRCTDHRGGANGGRIRLEPQRSWAVNDPPTLEKVISKLESVQVEFNHGSMKKISFADLVVLAGNVAIEEAARQAGFGDVKVPFVSGRTDATQSQTDTESFDALKPAIDGFRNYEGLANECPRVLPETALLDRAHLLSLTTPEMVALIGGLRVTNANTDANSTVGVLTDRPGVLSNDFFVNLLDMGTTWTPMESGRLFKGTGPDKSWIASRTDLILASNSQLRAISESYASTGSNEHFVKDFINAWTKVTMLDRFDLAGEADQEPKIKL</sequence>
<feature type="region of interest" description="Disordered" evidence="10">
    <location>
        <begin position="1"/>
        <end position="27"/>
    </location>
</feature>
<dbReference type="Gene3D" id="1.10.420.10">
    <property type="entry name" value="Peroxidase, domain 2"/>
    <property type="match status" value="2"/>
</dbReference>
<dbReference type="GO" id="GO:0042744">
    <property type="term" value="P:hydrogen peroxide catabolic process"/>
    <property type="evidence" value="ECO:0007669"/>
    <property type="project" value="UniProtKB-KW"/>
</dbReference>
<dbReference type="NCBIfam" id="TIGR00198">
    <property type="entry name" value="cat_per_HPI"/>
    <property type="match status" value="1"/>
</dbReference>
<dbReference type="Gene3D" id="1.10.520.10">
    <property type="match status" value="2"/>
</dbReference>
<evidence type="ECO:0000313" key="12">
    <source>
        <dbReference type="EMBL" id="KAL3779939.1"/>
    </source>
</evidence>
<dbReference type="InterPro" id="IPR000763">
    <property type="entry name" value="Catalase_peroxidase"/>
</dbReference>
<dbReference type="EC" id="1.11.1.21" evidence="9"/>
<dbReference type="GO" id="GO:0004601">
    <property type="term" value="F:peroxidase activity"/>
    <property type="evidence" value="ECO:0007669"/>
    <property type="project" value="UniProtKB-KW"/>
</dbReference>
<dbReference type="PROSITE" id="PS00436">
    <property type="entry name" value="PEROXIDASE_2"/>
    <property type="match status" value="1"/>
</dbReference>
<comment type="similarity">
    <text evidence="9">Belongs to the peroxidase family. Peroxidase/catalase subfamily.</text>
</comment>
<keyword evidence="13" id="KW-1185">Reference proteome</keyword>
<dbReference type="PRINTS" id="PR00458">
    <property type="entry name" value="PEROXIDASE"/>
</dbReference>
<dbReference type="PANTHER" id="PTHR30555">
    <property type="entry name" value="HYDROPEROXIDASE I, BIFUNCTIONAL CATALASE-PEROXIDASE"/>
    <property type="match status" value="1"/>
</dbReference>
<feature type="domain" description="Plant heme peroxidase family profile" evidence="11">
    <location>
        <begin position="528"/>
        <end position="765"/>
    </location>
</feature>
<accession>A0ABD3NWZ0</accession>
<dbReference type="PROSITE" id="PS00435">
    <property type="entry name" value="PEROXIDASE_1"/>
    <property type="match status" value="1"/>
</dbReference>
<evidence type="ECO:0000256" key="8">
    <source>
        <dbReference type="ARBA" id="ARBA00049145"/>
    </source>
</evidence>
<gene>
    <name evidence="12" type="ORF">ACHAWO_012795</name>
</gene>
<keyword evidence="3 9" id="KW-0349">Heme</keyword>
<evidence type="ECO:0000256" key="1">
    <source>
        <dbReference type="ARBA" id="ARBA00001970"/>
    </source>
</evidence>
<dbReference type="InterPro" id="IPR019793">
    <property type="entry name" value="Peroxidases_heam-ligand_BS"/>
</dbReference>
<dbReference type="InterPro" id="IPR002016">
    <property type="entry name" value="Haem_peroxidase"/>
</dbReference>
<evidence type="ECO:0000256" key="6">
    <source>
        <dbReference type="ARBA" id="ARBA00023004"/>
    </source>
</evidence>
<keyword evidence="2 9" id="KW-0575">Peroxidase</keyword>
<feature type="domain" description="Plant heme peroxidase family profile" evidence="11">
    <location>
        <begin position="159"/>
        <end position="427"/>
    </location>
</feature>
<dbReference type="SUPFAM" id="SSF48113">
    <property type="entry name" value="Heme-dependent peroxidases"/>
    <property type="match status" value="2"/>
</dbReference>
<dbReference type="InterPro" id="IPR010255">
    <property type="entry name" value="Haem_peroxidase_sf"/>
</dbReference>
<dbReference type="NCBIfam" id="NF011635">
    <property type="entry name" value="PRK15061.1"/>
    <property type="match status" value="1"/>
</dbReference>
<keyword evidence="5 9" id="KW-0560">Oxidoreductase</keyword>
<dbReference type="EMBL" id="JALLPJ020000912">
    <property type="protein sequence ID" value="KAL3779939.1"/>
    <property type="molecule type" value="Genomic_DNA"/>
</dbReference>
<dbReference type="InterPro" id="IPR019794">
    <property type="entry name" value="Peroxidases_AS"/>
</dbReference>
<comment type="cofactor">
    <cofactor evidence="1 9">
        <name>heme b</name>
        <dbReference type="ChEBI" id="CHEBI:60344"/>
    </cofactor>
</comment>
<evidence type="ECO:0000256" key="3">
    <source>
        <dbReference type="ARBA" id="ARBA00022617"/>
    </source>
</evidence>
<dbReference type="Proteomes" id="UP001530400">
    <property type="component" value="Unassembled WGS sequence"/>
</dbReference>
<dbReference type="PRINTS" id="PR00460">
    <property type="entry name" value="BPEROXIDASE"/>
</dbReference>
<comment type="catalytic activity">
    <reaction evidence="8 9">
        <text>2 H2O2 = O2 + 2 H2O</text>
        <dbReference type="Rhea" id="RHEA:20309"/>
        <dbReference type="ChEBI" id="CHEBI:15377"/>
        <dbReference type="ChEBI" id="CHEBI:15379"/>
        <dbReference type="ChEBI" id="CHEBI:16240"/>
        <dbReference type="EC" id="1.11.1.21"/>
    </reaction>
</comment>
<dbReference type="Pfam" id="PF00141">
    <property type="entry name" value="peroxidase"/>
    <property type="match status" value="2"/>
</dbReference>
<evidence type="ECO:0000256" key="4">
    <source>
        <dbReference type="ARBA" id="ARBA00022723"/>
    </source>
</evidence>
<name>A0ABD3NWZ0_9STRA</name>
<keyword evidence="7 9" id="KW-0376">Hydrogen peroxide</keyword>
<organism evidence="12 13">
    <name type="scientific">Cyclotella atomus</name>
    <dbReference type="NCBI Taxonomy" id="382360"/>
    <lineage>
        <taxon>Eukaryota</taxon>
        <taxon>Sar</taxon>
        <taxon>Stramenopiles</taxon>
        <taxon>Ochrophyta</taxon>
        <taxon>Bacillariophyta</taxon>
        <taxon>Coscinodiscophyceae</taxon>
        <taxon>Thalassiosirophycidae</taxon>
        <taxon>Stephanodiscales</taxon>
        <taxon>Stephanodiscaceae</taxon>
        <taxon>Cyclotella</taxon>
    </lineage>
</organism>
<dbReference type="PANTHER" id="PTHR30555:SF0">
    <property type="entry name" value="CATALASE-PEROXIDASE"/>
    <property type="match status" value="1"/>
</dbReference>
<comment type="catalytic activity">
    <reaction evidence="9">
        <text>H2O2 + AH2 = A + 2 H2O</text>
        <dbReference type="Rhea" id="RHEA:30275"/>
        <dbReference type="ChEBI" id="CHEBI:13193"/>
        <dbReference type="ChEBI" id="CHEBI:15377"/>
        <dbReference type="ChEBI" id="CHEBI:16240"/>
        <dbReference type="ChEBI" id="CHEBI:17499"/>
        <dbReference type="EC" id="1.11.1.21"/>
    </reaction>
</comment>